<feature type="transmembrane region" description="Helical" evidence="2">
    <location>
        <begin position="29"/>
        <end position="49"/>
    </location>
</feature>
<keyword evidence="2" id="KW-1133">Transmembrane helix</keyword>
<evidence type="ECO:0000313" key="5">
    <source>
        <dbReference type="Proteomes" id="UP000070598"/>
    </source>
</evidence>
<reference evidence="5" key="1">
    <citation type="submission" date="2015-02" db="EMBL/GenBank/DDBJ databases">
        <title>Physiological reanalysis, assessment of diazotrophy, and genome sequences of multiple isolates of Streptomyces thermoautotrophicus.</title>
        <authorList>
            <person name="MacKellar D.C."/>
            <person name="Lieber L."/>
            <person name="Norman J."/>
            <person name="Bolger A."/>
            <person name="Tobin C."/>
            <person name="Murray J.W."/>
            <person name="Friesen M."/>
            <person name="Prell J."/>
        </authorList>
    </citation>
    <scope>NUCLEOTIDE SEQUENCE [LARGE SCALE GENOMIC DNA]</scope>
    <source>
        <strain evidence="5">UBT1</strain>
    </source>
</reference>
<dbReference type="InterPro" id="IPR037185">
    <property type="entry name" value="EmrE-like"/>
</dbReference>
<comment type="similarity">
    <text evidence="1">Belongs to the EamA transporter family.</text>
</comment>
<dbReference type="SUPFAM" id="SSF103481">
    <property type="entry name" value="Multidrug resistance efflux transporter EmrE"/>
    <property type="match status" value="1"/>
</dbReference>
<protein>
    <recommendedName>
        <fullName evidence="3">EamA domain-containing protein</fullName>
    </recommendedName>
</protein>
<sequence>SGRAWFGMVIALVGVVALTGVDFTLSPRALAGDVLALLGGALAAGYMTVGGAVRRRVSTTVYTTICYGAAALLLGAFALARGDALTGYDAGTWAKLAALTAGAQLLGHSVFNVVLKTTSPMIVSLVILLETPGATIIAAAWLGQVPPLAVVPAVLLILAGIAVVVSTPSRAAESVVPVE</sequence>
<name>A0A132NID5_9ACTN</name>
<feature type="transmembrane region" description="Helical" evidence="2">
    <location>
        <begin position="92"/>
        <end position="115"/>
    </location>
</feature>
<accession>A0A132NID5</accession>
<dbReference type="PATRIC" id="fig|1469144.9.peg.3552"/>
<dbReference type="Pfam" id="PF00892">
    <property type="entry name" value="EamA"/>
    <property type="match status" value="1"/>
</dbReference>
<feature type="non-terminal residue" evidence="4">
    <location>
        <position position="1"/>
    </location>
</feature>
<dbReference type="AlphaFoldDB" id="A0A132NID5"/>
<feature type="transmembrane region" description="Helical" evidence="2">
    <location>
        <begin position="5"/>
        <end position="23"/>
    </location>
</feature>
<evidence type="ECO:0000259" key="3">
    <source>
        <dbReference type="Pfam" id="PF00892"/>
    </source>
</evidence>
<comment type="caution">
    <text evidence="4">The sequence shown here is derived from an EMBL/GenBank/DDBJ whole genome shotgun (WGS) entry which is preliminary data.</text>
</comment>
<feature type="domain" description="EamA" evidence="3">
    <location>
        <begin position="31"/>
        <end position="165"/>
    </location>
</feature>
<evidence type="ECO:0000313" key="4">
    <source>
        <dbReference type="EMBL" id="KWX09472.1"/>
    </source>
</evidence>
<gene>
    <name evidence="4" type="ORF">TR74_09375</name>
</gene>
<evidence type="ECO:0000256" key="1">
    <source>
        <dbReference type="ARBA" id="ARBA00007362"/>
    </source>
</evidence>
<organism evidence="4 5">
    <name type="scientific">Carbonactinospora thermoautotrophica</name>
    <dbReference type="NCBI Taxonomy" id="1469144"/>
    <lineage>
        <taxon>Bacteria</taxon>
        <taxon>Bacillati</taxon>
        <taxon>Actinomycetota</taxon>
        <taxon>Actinomycetes</taxon>
        <taxon>Kitasatosporales</taxon>
        <taxon>Carbonactinosporaceae</taxon>
        <taxon>Carbonactinospora</taxon>
    </lineage>
</organism>
<evidence type="ECO:0000256" key="2">
    <source>
        <dbReference type="SAM" id="Phobius"/>
    </source>
</evidence>
<feature type="transmembrane region" description="Helical" evidence="2">
    <location>
        <begin position="61"/>
        <end position="80"/>
    </location>
</feature>
<dbReference type="InterPro" id="IPR000620">
    <property type="entry name" value="EamA_dom"/>
</dbReference>
<keyword evidence="2" id="KW-0472">Membrane</keyword>
<feature type="transmembrane region" description="Helical" evidence="2">
    <location>
        <begin position="148"/>
        <end position="165"/>
    </location>
</feature>
<dbReference type="RefSeq" id="WP_158013511.1">
    <property type="nucleotide sequence ID" value="NZ_JYIK01000804.1"/>
</dbReference>
<dbReference type="GO" id="GO:0016020">
    <property type="term" value="C:membrane"/>
    <property type="evidence" value="ECO:0007669"/>
    <property type="project" value="InterPro"/>
</dbReference>
<dbReference type="Proteomes" id="UP000070598">
    <property type="component" value="Unassembled WGS sequence"/>
</dbReference>
<proteinExistence type="inferred from homology"/>
<keyword evidence="2" id="KW-0812">Transmembrane</keyword>
<dbReference type="EMBL" id="JYIK01000804">
    <property type="protein sequence ID" value="KWX09472.1"/>
    <property type="molecule type" value="Genomic_DNA"/>
</dbReference>
<feature type="transmembrane region" description="Helical" evidence="2">
    <location>
        <begin position="122"/>
        <end position="142"/>
    </location>
</feature>